<dbReference type="EMBL" id="NXLV01000027">
    <property type="protein sequence ID" value="RDU68673.1"/>
    <property type="molecule type" value="Genomic_DNA"/>
</dbReference>
<dbReference type="AlphaFoldDB" id="A0A3D8IUJ6"/>
<evidence type="ECO:0000313" key="1">
    <source>
        <dbReference type="EMBL" id="RDU68673.1"/>
    </source>
</evidence>
<name>A0A3D8IUJ6_9HELI</name>
<evidence type="ECO:0008006" key="3">
    <source>
        <dbReference type="Google" id="ProtNLM"/>
    </source>
</evidence>
<proteinExistence type="predicted"/>
<dbReference type="Gene3D" id="2.40.128.130">
    <property type="entry name" value="Autotransporter beta-domain"/>
    <property type="match status" value="1"/>
</dbReference>
<gene>
    <name evidence="1" type="ORF">CQA58_08100</name>
</gene>
<protein>
    <recommendedName>
        <fullName evidence="3">Autotransporter domain-containing protein</fullName>
    </recommendedName>
</protein>
<organism evidence="1 2">
    <name type="scientific">Helicobacter brantae</name>
    <dbReference type="NCBI Taxonomy" id="375927"/>
    <lineage>
        <taxon>Bacteria</taxon>
        <taxon>Pseudomonadati</taxon>
        <taxon>Campylobacterota</taxon>
        <taxon>Epsilonproteobacteria</taxon>
        <taxon>Campylobacterales</taxon>
        <taxon>Helicobacteraceae</taxon>
        <taxon>Helicobacter</taxon>
    </lineage>
</organism>
<reference evidence="1 2" key="1">
    <citation type="submission" date="2018-04" db="EMBL/GenBank/DDBJ databases">
        <title>Novel Campyloabacter and Helicobacter Species and Strains.</title>
        <authorList>
            <person name="Mannion A.J."/>
            <person name="Shen Z."/>
            <person name="Fox J.G."/>
        </authorList>
    </citation>
    <scope>NUCLEOTIDE SEQUENCE [LARGE SCALE GENOMIC DNA]</scope>
    <source>
        <strain evidence="1 2">MIT 04-9366</strain>
    </source>
</reference>
<dbReference type="SUPFAM" id="SSF103515">
    <property type="entry name" value="Autotransporter"/>
    <property type="match status" value="1"/>
</dbReference>
<feature type="non-terminal residue" evidence="1">
    <location>
        <position position="1"/>
    </location>
</feature>
<comment type="caution">
    <text evidence="1">The sequence shown here is derived from an EMBL/GenBank/DDBJ whole genome shotgun (WGS) entry which is preliminary data.</text>
</comment>
<keyword evidence="2" id="KW-1185">Reference proteome</keyword>
<dbReference type="InterPro" id="IPR036709">
    <property type="entry name" value="Autotransporte_beta_dom_sf"/>
</dbReference>
<dbReference type="RefSeq" id="WP_170126780.1">
    <property type="nucleotide sequence ID" value="NZ_NXLV01000027.1"/>
</dbReference>
<sequence>STTTIGNPTLTLDSSKNLNVNIDSTSSLTLASVTTSNGTLSVNTDDSLNGTLTLAGLTNETGAINNTINVSTLNLSGELSVDRGATNTIKANSITLSGGVISKNHTSDTKNTIIANSIEFATSSSVYAGYNGGKTTKNLFDISGDAKFGNSSLTIIANNNYTDDSANRYKQNIFKFGGKVEGVVDEVTATVVSGDANTRNTANILSFEGSNPQSLTITDVNKADTLSTNGGDNGAKIYANGKSGNIYIGKNLTLNSGATLALKSAFNDSNWSDATYQASNLTLTIQNLNTNGGKNYINVGTLYIGDDAHDGSISASGGGVNNIALGKNSKIKGNITIADSGQNNIVIQGSNATLTLEGKDTEVTTHAITTLNASGANTTLVLDNSNVTTGAMSTTIGTLNGTNLTATLKGKDTTNSATLALNGGTLKALTLGETSTGNILDLSNATSTLSITNQINVENNQDLTIKLKNTTLALNGGLSTSGNGSKIELVGDTSNTSNATLTGGAVALSNLALSATDSNTLTISSSSAVIDSISASGTTSNTIALNGTRTTITSAINVNDKPLSFEVTNSTLVFGSSDNTITSLTSNGGLVDLSVGVKPQTPYAMARSVALASNGASARNTLTINDTFTGEATFKLYASQTQSDRVEFGASQANPYNVAQPSTPSGVAIISITGGNDVFSITESDKVIVATRTDNSVEIVGGESYIGGAKVGVTIGAMDTDANTFIIKNTREIEADPIYQEVASSALAVNYDLYLANFNSLNKRMGELRDDDHNQGVWARVFGGNMSNDFGAGSKTDYLTAQAGYDYSLSVGENARNYMGIALAYGTSSTKGNSSYASNSNNAGLSLDKV</sequence>
<accession>A0A3D8IUJ6</accession>
<evidence type="ECO:0000313" key="2">
    <source>
        <dbReference type="Proteomes" id="UP000257045"/>
    </source>
</evidence>
<feature type="non-terminal residue" evidence="1">
    <location>
        <position position="850"/>
    </location>
</feature>
<dbReference type="Proteomes" id="UP000257045">
    <property type="component" value="Unassembled WGS sequence"/>
</dbReference>